<keyword evidence="1" id="KW-0479">Metal-binding</keyword>
<reference evidence="7" key="1">
    <citation type="submission" date="2020-12" db="EMBL/GenBank/DDBJ databases">
        <title>Metabolic potential, ecology and presence of endohyphal bacteria is reflected in genomic diversity of Mucoromycotina.</title>
        <authorList>
            <person name="Muszewska A."/>
            <person name="Okrasinska A."/>
            <person name="Steczkiewicz K."/>
            <person name="Drgas O."/>
            <person name="Orlowska M."/>
            <person name="Perlinska-Lenart U."/>
            <person name="Aleksandrzak-Piekarczyk T."/>
            <person name="Szatraj K."/>
            <person name="Zielenkiewicz U."/>
            <person name="Pilsyk S."/>
            <person name="Malc E."/>
            <person name="Mieczkowski P."/>
            <person name="Kruszewska J.S."/>
            <person name="Biernat P."/>
            <person name="Pawlowska J."/>
        </authorList>
    </citation>
    <scope>NUCLEOTIDE SEQUENCE</scope>
    <source>
        <strain evidence="7">WA0000067209</strain>
    </source>
</reference>
<comment type="caution">
    <text evidence="7">The sequence shown here is derived from an EMBL/GenBank/DDBJ whole genome shotgun (WGS) entry which is preliminary data.</text>
</comment>
<dbReference type="OrthoDB" id="419537at2759"/>
<feature type="compositionally biased region" description="Polar residues" evidence="5">
    <location>
        <begin position="82"/>
        <end position="92"/>
    </location>
</feature>
<feature type="region of interest" description="Disordered" evidence="5">
    <location>
        <begin position="122"/>
        <end position="174"/>
    </location>
</feature>
<feature type="compositionally biased region" description="Basic and acidic residues" evidence="5">
    <location>
        <begin position="316"/>
        <end position="326"/>
    </location>
</feature>
<protein>
    <recommendedName>
        <fullName evidence="6">TFIIS central domain-containing protein</fullName>
    </recommendedName>
</protein>
<dbReference type="EMBL" id="JAEPQZ010000004">
    <property type="protein sequence ID" value="KAG2182535.1"/>
    <property type="molecule type" value="Genomic_DNA"/>
</dbReference>
<keyword evidence="4" id="KW-0539">Nucleus</keyword>
<organism evidence="7 8">
    <name type="scientific">Mortierella isabellina</name>
    <name type="common">Filamentous fungus</name>
    <name type="synonym">Umbelopsis isabellina</name>
    <dbReference type="NCBI Taxonomy" id="91625"/>
    <lineage>
        <taxon>Eukaryota</taxon>
        <taxon>Fungi</taxon>
        <taxon>Fungi incertae sedis</taxon>
        <taxon>Mucoromycota</taxon>
        <taxon>Mucoromycotina</taxon>
        <taxon>Umbelopsidomycetes</taxon>
        <taxon>Umbelopsidales</taxon>
        <taxon>Umbelopsidaceae</taxon>
        <taxon>Umbelopsis</taxon>
    </lineage>
</organism>
<evidence type="ECO:0000313" key="8">
    <source>
        <dbReference type="Proteomes" id="UP000654370"/>
    </source>
</evidence>
<dbReference type="Pfam" id="PF07500">
    <property type="entry name" value="TFIIS_M"/>
    <property type="match status" value="1"/>
</dbReference>
<evidence type="ECO:0000256" key="1">
    <source>
        <dbReference type="ARBA" id="ARBA00022723"/>
    </source>
</evidence>
<dbReference type="PANTHER" id="PTHR11477:SF0">
    <property type="entry name" value="IP08861P-RELATED"/>
    <property type="match status" value="1"/>
</dbReference>
<feature type="non-terminal residue" evidence="7">
    <location>
        <position position="1"/>
    </location>
</feature>
<accession>A0A8H7PZH6</accession>
<feature type="domain" description="TFIIS central" evidence="6">
    <location>
        <begin position="97"/>
        <end position="283"/>
    </location>
</feature>
<feature type="region of interest" description="Disordered" evidence="5">
    <location>
        <begin position="1"/>
        <end position="25"/>
    </location>
</feature>
<evidence type="ECO:0000256" key="2">
    <source>
        <dbReference type="ARBA" id="ARBA00022771"/>
    </source>
</evidence>
<dbReference type="PROSITE" id="PS51321">
    <property type="entry name" value="TFIIS_CENTRAL"/>
    <property type="match status" value="1"/>
</dbReference>
<dbReference type="Pfam" id="PF07744">
    <property type="entry name" value="SPOC"/>
    <property type="match status" value="1"/>
</dbReference>
<evidence type="ECO:0000256" key="3">
    <source>
        <dbReference type="ARBA" id="ARBA00022833"/>
    </source>
</evidence>
<feature type="compositionally biased region" description="Basic and acidic residues" evidence="5">
    <location>
        <begin position="379"/>
        <end position="390"/>
    </location>
</feature>
<feature type="compositionally biased region" description="Basic and acidic residues" evidence="5">
    <location>
        <begin position="141"/>
        <end position="165"/>
    </location>
</feature>
<feature type="region of interest" description="Disordered" evidence="5">
    <location>
        <begin position="407"/>
        <end position="445"/>
    </location>
</feature>
<dbReference type="GO" id="GO:0008270">
    <property type="term" value="F:zinc ion binding"/>
    <property type="evidence" value="ECO:0007669"/>
    <property type="project" value="UniProtKB-KW"/>
</dbReference>
<dbReference type="Gene3D" id="1.10.472.30">
    <property type="entry name" value="Transcription elongation factor S-II, central domain"/>
    <property type="match status" value="1"/>
</dbReference>
<dbReference type="InterPro" id="IPR036575">
    <property type="entry name" value="TFIIS_cen_dom_sf"/>
</dbReference>
<dbReference type="SMART" id="SM00510">
    <property type="entry name" value="TFS2M"/>
    <property type="match status" value="1"/>
</dbReference>
<sequence>DEELPESPKGRERLKSSTPGKCLLTSCSKTARPESLFCSENCATDHVNEKATTRRKSRTTQSPEYSATRPSTGKESSKKKQPTSAGPQTIANENDPIRRNVTKSLTATLKGLIEVALKKDPTLFNPDEGVNSPSESSAAFDTDKVEDNGAATTEKEDVARSENATEKAVATSPPSAMHIAEKLAADIETAMFQHLAESHPKFPASKPQMCGEKYKGKFRSLLYNLKDKANEIFQLRVITGDLMPENLVSMSGEDMANPELKSMSETLRQKSIKNSIMKVQNIPIIKKTHKGDIIMMPSKDNSNADDSAGIRSPLVKLEEQKPEGDASRSPSSRKSSLSVSTPKSPSVKTDSLDEILARMTNSNDQDQESRKRRADGTNSEERKKRKIDMEKLLGDEDVQLEIGSDDEGIITSSMRNSHDHMNVEEPSSFADSKASPKSPRVPKDYSLQPIWHGKTIMQQVAEFESYAYQIGGRPLSQDAWSDIFTPTIWIEGRIPTDRVTDYLTQTQFSSSKELILIDIKSSQEVGNQEADNLLKYFHSRNRYGVVARNKTTIKDFYIIPLTEQDQLPDCLVALNHDLADTGRNRDMLLGVIVLNKKLSSDSHSPHERHQRHNSMSKRPFEPVTKQIPEPPA</sequence>
<evidence type="ECO:0000259" key="6">
    <source>
        <dbReference type="PROSITE" id="PS51321"/>
    </source>
</evidence>
<feature type="compositionally biased region" description="Polar residues" evidence="5">
    <location>
        <begin position="59"/>
        <end position="74"/>
    </location>
</feature>
<dbReference type="GO" id="GO:0005634">
    <property type="term" value="C:nucleus"/>
    <property type="evidence" value="ECO:0007669"/>
    <property type="project" value="TreeGrafter"/>
</dbReference>
<dbReference type="PANTHER" id="PTHR11477">
    <property type="entry name" value="TRANSCRIPTION FACTOR S-II ZINC FINGER DOMAIN-CONTAINING PROTEIN"/>
    <property type="match status" value="1"/>
</dbReference>
<feature type="compositionally biased region" description="Low complexity" evidence="5">
    <location>
        <begin position="327"/>
        <end position="349"/>
    </location>
</feature>
<keyword evidence="3" id="KW-0862">Zinc</keyword>
<dbReference type="InterPro" id="IPR003618">
    <property type="entry name" value="TFIIS_cen_dom"/>
</dbReference>
<feature type="non-terminal residue" evidence="7">
    <location>
        <position position="632"/>
    </location>
</feature>
<name>A0A8H7PZH6_MORIS</name>
<proteinExistence type="predicted"/>
<dbReference type="CDD" id="cd21538">
    <property type="entry name" value="SPOC_TFIIS"/>
    <property type="match status" value="1"/>
</dbReference>
<keyword evidence="2" id="KW-0863">Zinc-finger</keyword>
<dbReference type="SUPFAM" id="SSF46942">
    <property type="entry name" value="Elongation factor TFIIS domain 2"/>
    <property type="match status" value="1"/>
</dbReference>
<evidence type="ECO:0000256" key="4">
    <source>
        <dbReference type="ARBA" id="ARBA00023242"/>
    </source>
</evidence>
<feature type="region of interest" description="Disordered" evidence="5">
    <location>
        <begin position="314"/>
        <end position="390"/>
    </location>
</feature>
<feature type="region of interest" description="Disordered" evidence="5">
    <location>
        <begin position="42"/>
        <end position="101"/>
    </location>
</feature>
<dbReference type="GO" id="GO:0006351">
    <property type="term" value="P:DNA-templated transcription"/>
    <property type="evidence" value="ECO:0007669"/>
    <property type="project" value="InterPro"/>
</dbReference>
<keyword evidence="8" id="KW-1185">Reference proteome</keyword>
<dbReference type="AlphaFoldDB" id="A0A8H7PZH6"/>
<gene>
    <name evidence="7" type="ORF">INT43_007466</name>
</gene>
<evidence type="ECO:0000256" key="5">
    <source>
        <dbReference type="SAM" id="MobiDB-lite"/>
    </source>
</evidence>
<feature type="region of interest" description="Disordered" evidence="5">
    <location>
        <begin position="599"/>
        <end position="632"/>
    </location>
</feature>
<dbReference type="Proteomes" id="UP000654370">
    <property type="component" value="Unassembled WGS sequence"/>
</dbReference>
<feature type="compositionally biased region" description="Basic and acidic residues" evidence="5">
    <location>
        <begin position="1"/>
        <end position="15"/>
    </location>
</feature>
<evidence type="ECO:0000313" key="7">
    <source>
        <dbReference type="EMBL" id="KAG2182535.1"/>
    </source>
</evidence>
<dbReference type="InterPro" id="IPR012921">
    <property type="entry name" value="SPOC_C"/>
</dbReference>